<dbReference type="RefSeq" id="WP_045776306.1">
    <property type="nucleotide sequence ID" value="NZ_LAJY01000355.1"/>
</dbReference>
<sequence>MRAESATGVAVRLVDMIAGPLADAGEPGERDGRIDALLDRGRYKLILTGAEKATGTVSLTVSSAAELNQPPPVLAHDSGQTLSARLADGEQRSYWLTVGDDPVTLVAAGRALADMRLWRDGIDLTDIQPRARLVDIEPGKSQRILTIAGKIEAGRYKLTVYGGAPLRWPEAGAEMPLSLRLGIPKVAGLDQRKGVLGPTGVEQFIVPPPVDFVRLELANVAPAKLSAVPLQAGGTANWGPSAEISKLSRRPVASVAYTPGAEGTLISIEGAPGLPYTLSQFQRAEQGDSQLVRPFNERLLTLLDTGAEGANFPLTALLYRGDEVLAGSFPELTAQNILRYRLTLDGRNTLLFRVIDSGLFRLKTEGVPHFWSVVPVLGSDPVPSEKGGPLALEAGFYRLNLRPSSALTGAVDVVLAGEDADLKAPASADAPNAGRLLSVIVPPTPPNTYNYSRLYLAERADIPVGFALYDLPLKLADGAPVVFALAADEAKTLPIEASLAGSLSVLDEADKPVALTLNGKAVGPKAALIPGSHKLGVKNSAKSARRFRLIFETPTRAAVTGPAVAEPVVVSNPRLTAGQTYAGDFRSDAPRRFDLLVEEPGLYRFETLGRLAMSTRLKTRLLPSLAVAVENGIGHNAVMERYLRAGLYQLEVASLNGTQGRAQLALSRAPLVEGESLQIDQPARVGLARGTGAILPFTLERAGRYTLQVLSLAQSIGFRLEDAEGWPILPLAHQPEPFGEAGSKLTVALAAGGYRLVLLPPALATRALVRLTPELGESLPPQGHGPHPLALNSVQAFRWLEPDQPDQPRVPDQWDFALPGPTRLTLGLTEGMVGQLQRAESGGWTAVGAVSNAVPFDQTVAGGRYRLSLTALARNNRLGYRLTSATEQLLPDQPRLVTLPTRQSFTLDAPQTVRLASFGTKDVKAVLRDADNRIIAQADDRQNDWNFVIVRALAAGSYSLSVEPVTAPPAGVVNGEASTASDDTGEGESYEGEGEAEVSEEREEPSAPVPDPGLTPLERLAAGAVELSLTYLPETIAAPVALTVGKAETRTLAGAQTLLPLSLAAGQGLTLIEAGLGSELLLSLERQNATGGAWETLTQASGPAPILAFLPGVEPYRLRAVTLGAV</sequence>
<organism evidence="2 3">
    <name type="scientific">Elstera litoralis</name>
    <dbReference type="NCBI Taxonomy" id="552518"/>
    <lineage>
        <taxon>Bacteria</taxon>
        <taxon>Pseudomonadati</taxon>
        <taxon>Pseudomonadota</taxon>
        <taxon>Alphaproteobacteria</taxon>
        <taxon>Rhodospirillales</taxon>
        <taxon>Rhodospirillaceae</taxon>
        <taxon>Elstera</taxon>
    </lineage>
</organism>
<keyword evidence="3" id="KW-1185">Reference proteome</keyword>
<dbReference type="Proteomes" id="UP000033774">
    <property type="component" value="Unassembled WGS sequence"/>
</dbReference>
<evidence type="ECO:0008006" key="4">
    <source>
        <dbReference type="Google" id="ProtNLM"/>
    </source>
</evidence>
<accession>A0A0F3IRF1</accession>
<dbReference type="PATRIC" id="fig|552518.3.peg.2376"/>
<comment type="caution">
    <text evidence="2">The sequence shown here is derived from an EMBL/GenBank/DDBJ whole genome shotgun (WGS) entry which is preliminary data.</text>
</comment>
<evidence type="ECO:0000313" key="2">
    <source>
        <dbReference type="EMBL" id="KJV09118.1"/>
    </source>
</evidence>
<dbReference type="EMBL" id="LAJY01000355">
    <property type="protein sequence ID" value="KJV09118.1"/>
    <property type="molecule type" value="Genomic_DNA"/>
</dbReference>
<feature type="compositionally biased region" description="Acidic residues" evidence="1">
    <location>
        <begin position="983"/>
        <end position="1003"/>
    </location>
</feature>
<feature type="region of interest" description="Disordered" evidence="1">
    <location>
        <begin position="966"/>
        <end position="1014"/>
    </location>
</feature>
<gene>
    <name evidence="2" type="ORF">VZ95_13460</name>
</gene>
<feature type="non-terminal residue" evidence="2">
    <location>
        <position position="1126"/>
    </location>
</feature>
<evidence type="ECO:0000256" key="1">
    <source>
        <dbReference type="SAM" id="MobiDB-lite"/>
    </source>
</evidence>
<name>A0A0F3IRF1_9PROT</name>
<dbReference type="AlphaFoldDB" id="A0A0F3IRF1"/>
<protein>
    <recommendedName>
        <fullName evidence="4">Peptidase C-terminal archaeal/bacterial domain-containing protein</fullName>
    </recommendedName>
</protein>
<reference evidence="2 3" key="1">
    <citation type="submission" date="2015-03" db="EMBL/GenBank/DDBJ databases">
        <title>Draft genome sequence of Elstera litoralis.</title>
        <authorList>
            <person name="Rahalkar M.C."/>
            <person name="Dhakephalkar P.K."/>
            <person name="Pore S.D."/>
            <person name="Arora P."/>
            <person name="Kapse N.G."/>
            <person name="Pandit P.S."/>
        </authorList>
    </citation>
    <scope>NUCLEOTIDE SEQUENCE [LARGE SCALE GENOMIC DNA]</scope>
    <source>
        <strain evidence="2 3">Dia-1</strain>
    </source>
</reference>
<evidence type="ECO:0000313" key="3">
    <source>
        <dbReference type="Proteomes" id="UP000033774"/>
    </source>
</evidence>
<proteinExistence type="predicted"/>